<keyword evidence="7 10" id="KW-0503">Monooxygenase</keyword>
<keyword evidence="6 8" id="KW-0408">Iron</keyword>
<dbReference type="Proteomes" id="UP000799750">
    <property type="component" value="Unassembled WGS sequence"/>
</dbReference>
<name>A0A6A6QIX6_9PEZI</name>
<dbReference type="Gene3D" id="1.10.630.10">
    <property type="entry name" value="Cytochrome P450"/>
    <property type="match status" value="1"/>
</dbReference>
<comment type="similarity">
    <text evidence="2">Belongs to the cytochrome P450 family.</text>
</comment>
<dbReference type="InterPro" id="IPR050121">
    <property type="entry name" value="Cytochrome_P450_monoxygenase"/>
</dbReference>
<sequence length="542" mass="61467">MALASLKDHTSAILQSFSYAELLAIAVTTYTIYSVLRIVYRLTLHPLAKYPGNFIEKISDWPTIYYCYCGDRHLRIQEAHRKYGTVVRIGPNMLDFNTATALSAIHRDKNANVKKADWYHTVDAGSGARSVQSVVDKPYHAFRRKMLLPAFSETALREHEKFVHNNVTTLIDEMCKECNQGDDKSAWTSPVDFMLFAAWYGFDYTADLAFGSPMGLLQNEHRYVPDVVKWTSQFLYYVGYLPFAPLIRPILIYTSIMKHIPSKNTRDTYKFFQIGEERLIARQAAEERSVKNDKDVRRDIFHFIFHARDESGVALSQEEMIADASFFLAAGSDGVGIALGAALYYLLQNPETLKILTTELRSSFASADEIRLPKLNQLPYLYGVVEEALRMVPCVASPFPREVLPGGLTIDDLYIPAGTVVGTSPYALHHNEDNYPDSFAFKPERWLGDEESVARAKSAFNTFSVGQYNCIGKNVAYLSIKLVIAKLLWEYEVRVPEEVGLIGGGGRGAWKGDLRRENEYQLLDYLVGYREGPIVQFRKREV</sequence>
<comment type="cofactor">
    <cofactor evidence="1 8">
        <name>heme</name>
        <dbReference type="ChEBI" id="CHEBI:30413"/>
    </cofactor>
</comment>
<dbReference type="InterPro" id="IPR001128">
    <property type="entry name" value="Cyt_P450"/>
</dbReference>
<dbReference type="CDD" id="cd11061">
    <property type="entry name" value="CYP67-like"/>
    <property type="match status" value="1"/>
</dbReference>
<evidence type="ECO:0000256" key="2">
    <source>
        <dbReference type="ARBA" id="ARBA00010617"/>
    </source>
</evidence>
<keyword evidence="3 8" id="KW-0349">Heme</keyword>
<dbReference type="GO" id="GO:0005506">
    <property type="term" value="F:iron ion binding"/>
    <property type="evidence" value="ECO:0007669"/>
    <property type="project" value="InterPro"/>
</dbReference>
<keyword evidence="9" id="KW-0472">Membrane</keyword>
<keyword evidence="9" id="KW-1133">Transmembrane helix</keyword>
<evidence type="ECO:0000256" key="4">
    <source>
        <dbReference type="ARBA" id="ARBA00022723"/>
    </source>
</evidence>
<keyword evidence="9" id="KW-0812">Transmembrane</keyword>
<feature type="binding site" description="axial binding residue" evidence="8">
    <location>
        <position position="470"/>
    </location>
    <ligand>
        <name>heme</name>
        <dbReference type="ChEBI" id="CHEBI:30413"/>
    </ligand>
    <ligandPart>
        <name>Fe</name>
        <dbReference type="ChEBI" id="CHEBI:18248"/>
    </ligandPart>
</feature>
<evidence type="ECO:0000256" key="7">
    <source>
        <dbReference type="ARBA" id="ARBA00023033"/>
    </source>
</evidence>
<evidence type="ECO:0000256" key="9">
    <source>
        <dbReference type="SAM" id="Phobius"/>
    </source>
</evidence>
<evidence type="ECO:0000313" key="11">
    <source>
        <dbReference type="Proteomes" id="UP000799750"/>
    </source>
</evidence>
<feature type="transmembrane region" description="Helical" evidence="9">
    <location>
        <begin position="20"/>
        <end position="40"/>
    </location>
</feature>
<keyword evidence="11" id="KW-1185">Reference proteome</keyword>
<gene>
    <name evidence="10" type="ORF">BU16DRAFT_111446</name>
</gene>
<organism evidence="10 11">
    <name type="scientific">Lophium mytilinum</name>
    <dbReference type="NCBI Taxonomy" id="390894"/>
    <lineage>
        <taxon>Eukaryota</taxon>
        <taxon>Fungi</taxon>
        <taxon>Dikarya</taxon>
        <taxon>Ascomycota</taxon>
        <taxon>Pezizomycotina</taxon>
        <taxon>Dothideomycetes</taxon>
        <taxon>Pleosporomycetidae</taxon>
        <taxon>Mytilinidiales</taxon>
        <taxon>Mytilinidiaceae</taxon>
        <taxon>Lophium</taxon>
    </lineage>
</organism>
<dbReference type="InterPro" id="IPR002403">
    <property type="entry name" value="Cyt_P450_E_grp-IV"/>
</dbReference>
<evidence type="ECO:0000256" key="1">
    <source>
        <dbReference type="ARBA" id="ARBA00001971"/>
    </source>
</evidence>
<dbReference type="PANTHER" id="PTHR24305">
    <property type="entry name" value="CYTOCHROME P450"/>
    <property type="match status" value="1"/>
</dbReference>
<evidence type="ECO:0000256" key="8">
    <source>
        <dbReference type="PIRSR" id="PIRSR602403-1"/>
    </source>
</evidence>
<dbReference type="AlphaFoldDB" id="A0A6A6QIX6"/>
<dbReference type="InterPro" id="IPR036396">
    <property type="entry name" value="Cyt_P450_sf"/>
</dbReference>
<keyword evidence="5" id="KW-0560">Oxidoreductase</keyword>
<evidence type="ECO:0000256" key="6">
    <source>
        <dbReference type="ARBA" id="ARBA00023004"/>
    </source>
</evidence>
<accession>A0A6A6QIX6</accession>
<dbReference type="PRINTS" id="PR00465">
    <property type="entry name" value="EP450IV"/>
</dbReference>
<evidence type="ECO:0000256" key="5">
    <source>
        <dbReference type="ARBA" id="ARBA00023002"/>
    </source>
</evidence>
<protein>
    <submittedName>
        <fullName evidence="10">Benzoate 4-monooxygenase cytochrome P450</fullName>
    </submittedName>
</protein>
<dbReference type="GO" id="GO:0004497">
    <property type="term" value="F:monooxygenase activity"/>
    <property type="evidence" value="ECO:0007669"/>
    <property type="project" value="UniProtKB-KW"/>
</dbReference>
<dbReference type="GO" id="GO:0016705">
    <property type="term" value="F:oxidoreductase activity, acting on paired donors, with incorporation or reduction of molecular oxygen"/>
    <property type="evidence" value="ECO:0007669"/>
    <property type="project" value="InterPro"/>
</dbReference>
<dbReference type="GO" id="GO:0020037">
    <property type="term" value="F:heme binding"/>
    <property type="evidence" value="ECO:0007669"/>
    <property type="project" value="InterPro"/>
</dbReference>
<dbReference type="PANTHER" id="PTHR24305:SF237">
    <property type="entry name" value="CYTOCHROME P450 MONOOXYGENASE ATNE-RELATED"/>
    <property type="match status" value="1"/>
</dbReference>
<dbReference type="SUPFAM" id="SSF48264">
    <property type="entry name" value="Cytochrome P450"/>
    <property type="match status" value="1"/>
</dbReference>
<evidence type="ECO:0000256" key="3">
    <source>
        <dbReference type="ARBA" id="ARBA00022617"/>
    </source>
</evidence>
<evidence type="ECO:0000313" key="10">
    <source>
        <dbReference type="EMBL" id="KAF2492365.1"/>
    </source>
</evidence>
<keyword evidence="4 8" id="KW-0479">Metal-binding</keyword>
<proteinExistence type="inferred from homology"/>
<reference evidence="10" key="1">
    <citation type="journal article" date="2020" name="Stud. Mycol.">
        <title>101 Dothideomycetes genomes: a test case for predicting lifestyles and emergence of pathogens.</title>
        <authorList>
            <person name="Haridas S."/>
            <person name="Albert R."/>
            <person name="Binder M."/>
            <person name="Bloem J."/>
            <person name="Labutti K."/>
            <person name="Salamov A."/>
            <person name="Andreopoulos B."/>
            <person name="Baker S."/>
            <person name="Barry K."/>
            <person name="Bills G."/>
            <person name="Bluhm B."/>
            <person name="Cannon C."/>
            <person name="Castanera R."/>
            <person name="Culley D."/>
            <person name="Daum C."/>
            <person name="Ezra D."/>
            <person name="Gonzalez J."/>
            <person name="Henrissat B."/>
            <person name="Kuo A."/>
            <person name="Liang C."/>
            <person name="Lipzen A."/>
            <person name="Lutzoni F."/>
            <person name="Magnuson J."/>
            <person name="Mondo S."/>
            <person name="Nolan M."/>
            <person name="Ohm R."/>
            <person name="Pangilinan J."/>
            <person name="Park H.-J."/>
            <person name="Ramirez L."/>
            <person name="Alfaro M."/>
            <person name="Sun H."/>
            <person name="Tritt A."/>
            <person name="Yoshinaga Y."/>
            <person name="Zwiers L.-H."/>
            <person name="Turgeon B."/>
            <person name="Goodwin S."/>
            <person name="Spatafora J."/>
            <person name="Crous P."/>
            <person name="Grigoriev I."/>
        </authorList>
    </citation>
    <scope>NUCLEOTIDE SEQUENCE</scope>
    <source>
        <strain evidence="10">CBS 269.34</strain>
    </source>
</reference>
<dbReference type="OrthoDB" id="1470350at2759"/>
<dbReference type="EMBL" id="MU004194">
    <property type="protein sequence ID" value="KAF2492365.1"/>
    <property type="molecule type" value="Genomic_DNA"/>
</dbReference>
<dbReference type="Pfam" id="PF00067">
    <property type="entry name" value="p450"/>
    <property type="match status" value="1"/>
</dbReference>